<keyword evidence="1" id="KW-0472">Membrane</keyword>
<dbReference type="InterPro" id="IPR008621">
    <property type="entry name" value="Cbb3-typ_cyt_oxidase_comp"/>
</dbReference>
<dbReference type="CDD" id="cd01324">
    <property type="entry name" value="cbb3_Oxidase_CcoQ"/>
    <property type="match status" value="1"/>
</dbReference>
<keyword evidence="1" id="KW-1133">Transmembrane helix</keyword>
<keyword evidence="1" id="KW-0812">Transmembrane</keyword>
<dbReference type="EMBL" id="CCNB01000002">
    <property type="protein sequence ID" value="CDX13505.1"/>
    <property type="molecule type" value="Genomic_DNA"/>
</dbReference>
<dbReference type="Proteomes" id="UP000046373">
    <property type="component" value="Unassembled WGS sequence"/>
</dbReference>
<dbReference type="Pfam" id="PF05545">
    <property type="entry name" value="FixQ"/>
    <property type="match status" value="1"/>
</dbReference>
<evidence type="ECO:0000256" key="1">
    <source>
        <dbReference type="SAM" id="Phobius"/>
    </source>
</evidence>
<gene>
    <name evidence="2" type="ORF">MPLDJ20_100004</name>
</gene>
<feature type="transmembrane region" description="Helical" evidence="1">
    <location>
        <begin position="18"/>
        <end position="39"/>
    </location>
</feature>
<protein>
    <submittedName>
        <fullName evidence="2">Nitrogen fixation protein FixQ</fullName>
    </submittedName>
</protein>
<accession>A0A090DDA8</accession>
<proteinExistence type="predicted"/>
<evidence type="ECO:0000313" key="3">
    <source>
        <dbReference type="Proteomes" id="UP000046373"/>
    </source>
</evidence>
<reference evidence="2 3" key="1">
    <citation type="submission" date="2014-08" db="EMBL/GenBank/DDBJ databases">
        <authorList>
            <person name="Moulin Lionel"/>
        </authorList>
    </citation>
    <scope>NUCLEOTIDE SEQUENCE [LARGE SCALE GENOMIC DNA]</scope>
</reference>
<organism evidence="2 3">
    <name type="scientific">Mesorhizobium plurifarium</name>
    <dbReference type="NCBI Taxonomy" id="69974"/>
    <lineage>
        <taxon>Bacteria</taxon>
        <taxon>Pseudomonadati</taxon>
        <taxon>Pseudomonadota</taxon>
        <taxon>Alphaproteobacteria</taxon>
        <taxon>Hyphomicrobiales</taxon>
        <taxon>Phyllobacteriaceae</taxon>
        <taxon>Mesorhizobium</taxon>
    </lineage>
</organism>
<sequence>MATAEENKQMDYNLMREFADSCGLLGMVLFFAGCVAFALRPGGHSQAHEAAHIPFKDD</sequence>
<dbReference type="AlphaFoldDB" id="A0A090DDA8"/>
<name>A0A090DDA8_MESPL</name>
<evidence type="ECO:0000313" key="2">
    <source>
        <dbReference type="EMBL" id="CDX13505.1"/>
    </source>
</evidence>